<dbReference type="CDD" id="cd05007">
    <property type="entry name" value="SIS_Etherase"/>
    <property type="match status" value="1"/>
</dbReference>
<dbReference type="GO" id="GO:0097367">
    <property type="term" value="F:carbohydrate derivative binding"/>
    <property type="evidence" value="ECO:0007669"/>
    <property type="project" value="InterPro"/>
</dbReference>
<dbReference type="Proteomes" id="UP000297668">
    <property type="component" value="Unassembled WGS sequence"/>
</dbReference>
<reference evidence="4 5" key="1">
    <citation type="submission" date="2019-03" db="EMBL/GenBank/DDBJ databases">
        <title>Thermus tengchongensis species for the arsenic transformation mechanism.</title>
        <authorList>
            <person name="Yuan G.C."/>
        </authorList>
    </citation>
    <scope>NUCLEOTIDE SEQUENCE [LARGE SCALE GENOMIC DNA]</scope>
    <source>
        <strain evidence="4 5">15W</strain>
    </source>
</reference>
<evidence type="ECO:0000256" key="2">
    <source>
        <dbReference type="ARBA" id="ARBA00023277"/>
    </source>
</evidence>
<dbReference type="InterPro" id="IPR040190">
    <property type="entry name" value="MURQ/GCKR"/>
</dbReference>
<proteinExistence type="predicted"/>
<dbReference type="InterPro" id="IPR046348">
    <property type="entry name" value="SIS_dom_sf"/>
</dbReference>
<dbReference type="GO" id="GO:0016803">
    <property type="term" value="F:ether hydrolase activity"/>
    <property type="evidence" value="ECO:0007669"/>
    <property type="project" value="TreeGrafter"/>
</dbReference>
<sequence length="286" mass="29675">MTEDVARRYQDLDLWPPEEVLMALLEAQLRAVAALWPALPALKKAAVEAASRLRQGGYLVYAGAGTSGRLAVLDGVELWPTFGFSRVRYLLAGGEKALVEAAEGAEDDLEGGLALGQTLGEKDVLLAVAASGATPFTLGVLRGAKARGALTVALANNPGAPLLAEAHHPVLLLTGPEPIAGSTRLGAGTAQKVALNLFSTLVMVLLGRVYGNRMARMRAQNAKLRARGAALVRELSGVSQEEALALLEVYPEPALAALVALGLEPGEALALLEAKGVRGALAEVGR</sequence>
<protein>
    <submittedName>
        <fullName evidence="4">N-acetylmuramic acid 6-phosphate etherase</fullName>
    </submittedName>
</protein>
<evidence type="ECO:0000259" key="3">
    <source>
        <dbReference type="PROSITE" id="PS51464"/>
    </source>
</evidence>
<dbReference type="PANTHER" id="PTHR10088">
    <property type="entry name" value="GLUCOKINASE REGULATORY PROTEIN"/>
    <property type="match status" value="1"/>
</dbReference>
<dbReference type="GO" id="GO:0016835">
    <property type="term" value="F:carbon-oxygen lyase activity"/>
    <property type="evidence" value="ECO:0007669"/>
    <property type="project" value="InterPro"/>
</dbReference>
<dbReference type="PANTHER" id="PTHR10088:SF4">
    <property type="entry name" value="GLUCOKINASE REGULATORY PROTEIN"/>
    <property type="match status" value="1"/>
</dbReference>
<dbReference type="AlphaFoldDB" id="A0A4Y9FA38"/>
<feature type="domain" description="SIS" evidence="3">
    <location>
        <begin position="49"/>
        <end position="208"/>
    </location>
</feature>
<dbReference type="InterPro" id="IPR005488">
    <property type="entry name" value="Etherase_MurQ"/>
</dbReference>
<keyword evidence="2" id="KW-0119">Carbohydrate metabolism</keyword>
<dbReference type="EMBL" id="SJZF01000014">
    <property type="protein sequence ID" value="TFU25956.1"/>
    <property type="molecule type" value="Genomic_DNA"/>
</dbReference>
<name>A0A4Y9FA38_9DEIN</name>
<dbReference type="SUPFAM" id="SSF53697">
    <property type="entry name" value="SIS domain"/>
    <property type="match status" value="1"/>
</dbReference>
<dbReference type="GO" id="GO:0046348">
    <property type="term" value="P:amino sugar catabolic process"/>
    <property type="evidence" value="ECO:0007669"/>
    <property type="project" value="InterPro"/>
</dbReference>
<evidence type="ECO:0000313" key="4">
    <source>
        <dbReference type="EMBL" id="TFU25956.1"/>
    </source>
</evidence>
<dbReference type="RefSeq" id="WP_135260517.1">
    <property type="nucleotide sequence ID" value="NZ_SJZF01000014.1"/>
</dbReference>
<organism evidence="4 5">
    <name type="scientific">Thermus tengchongensis</name>
    <dbReference type="NCBI Taxonomy" id="1214928"/>
    <lineage>
        <taxon>Bacteria</taxon>
        <taxon>Thermotogati</taxon>
        <taxon>Deinococcota</taxon>
        <taxon>Deinococci</taxon>
        <taxon>Thermales</taxon>
        <taxon>Thermaceae</taxon>
        <taxon>Thermus</taxon>
    </lineage>
</organism>
<dbReference type="InterPro" id="IPR001347">
    <property type="entry name" value="SIS_dom"/>
</dbReference>
<evidence type="ECO:0000256" key="1">
    <source>
        <dbReference type="ARBA" id="ARBA00023239"/>
    </source>
</evidence>
<evidence type="ECO:0000313" key="5">
    <source>
        <dbReference type="Proteomes" id="UP000297668"/>
    </source>
</evidence>
<dbReference type="PROSITE" id="PS51464">
    <property type="entry name" value="SIS"/>
    <property type="match status" value="1"/>
</dbReference>
<dbReference type="Gene3D" id="1.10.8.1080">
    <property type="match status" value="1"/>
</dbReference>
<dbReference type="Pfam" id="PF22645">
    <property type="entry name" value="GKRP_SIS_N"/>
    <property type="match status" value="1"/>
</dbReference>
<dbReference type="NCBIfam" id="NF003915">
    <property type="entry name" value="PRK05441.1"/>
    <property type="match status" value="1"/>
</dbReference>
<comment type="caution">
    <text evidence="4">The sequence shown here is derived from an EMBL/GenBank/DDBJ whole genome shotgun (WGS) entry which is preliminary data.</text>
</comment>
<keyword evidence="1" id="KW-0456">Lyase</keyword>
<gene>
    <name evidence="4" type="ORF">E0687_08635</name>
</gene>
<dbReference type="Gene3D" id="3.40.50.10490">
    <property type="entry name" value="Glucose-6-phosphate isomerase like protein, domain 1"/>
    <property type="match status" value="1"/>
</dbReference>
<accession>A0A4Y9FA38</accession>
<dbReference type="GO" id="GO:0009254">
    <property type="term" value="P:peptidoglycan turnover"/>
    <property type="evidence" value="ECO:0007669"/>
    <property type="project" value="TreeGrafter"/>
</dbReference>